<feature type="domain" description="Acyltransferase 3" evidence="2">
    <location>
        <begin position="18"/>
        <end position="333"/>
    </location>
</feature>
<feature type="transmembrane region" description="Helical" evidence="1">
    <location>
        <begin position="231"/>
        <end position="250"/>
    </location>
</feature>
<dbReference type="Proteomes" id="UP001247754">
    <property type="component" value="Unassembled WGS sequence"/>
</dbReference>
<dbReference type="GO" id="GO:0016746">
    <property type="term" value="F:acyltransferase activity"/>
    <property type="evidence" value="ECO:0007669"/>
    <property type="project" value="UniProtKB-KW"/>
</dbReference>
<keyword evidence="4" id="KW-0808">Transferase</keyword>
<feature type="transmembrane region" description="Helical" evidence="1">
    <location>
        <begin position="175"/>
        <end position="193"/>
    </location>
</feature>
<feature type="transmembrane region" description="Helical" evidence="1">
    <location>
        <begin position="44"/>
        <end position="65"/>
    </location>
</feature>
<evidence type="ECO:0000313" key="4">
    <source>
        <dbReference type="EMBL" id="MDR5652160.1"/>
    </source>
</evidence>
<comment type="caution">
    <text evidence="4">The sequence shown here is derived from an EMBL/GenBank/DDBJ whole genome shotgun (WGS) entry which is preliminary data.</text>
</comment>
<keyword evidence="1" id="KW-1133">Transmembrane helix</keyword>
<keyword evidence="4" id="KW-0012">Acyltransferase</keyword>
<organism evidence="4 5">
    <name type="scientific">Ruixingdingia sedimenti</name>
    <dbReference type="NCBI Taxonomy" id="3073604"/>
    <lineage>
        <taxon>Bacteria</taxon>
        <taxon>Pseudomonadati</taxon>
        <taxon>Pseudomonadota</taxon>
        <taxon>Alphaproteobacteria</taxon>
        <taxon>Rhodobacterales</taxon>
        <taxon>Paracoccaceae</taxon>
        <taxon>Ruixingdingia</taxon>
    </lineage>
</organism>
<evidence type="ECO:0000256" key="1">
    <source>
        <dbReference type="SAM" id="Phobius"/>
    </source>
</evidence>
<gene>
    <name evidence="4" type="ORF">RGD00_06080</name>
</gene>
<feature type="transmembrane region" description="Helical" evidence="1">
    <location>
        <begin position="319"/>
        <end position="337"/>
    </location>
</feature>
<evidence type="ECO:0000313" key="5">
    <source>
        <dbReference type="Proteomes" id="UP001247754"/>
    </source>
</evidence>
<dbReference type="RefSeq" id="WP_310456410.1">
    <property type="nucleotide sequence ID" value="NZ_JAVKPH010000005.1"/>
</dbReference>
<feature type="transmembrane region" description="Helical" evidence="1">
    <location>
        <begin position="199"/>
        <end position="219"/>
    </location>
</feature>
<dbReference type="InterPro" id="IPR050879">
    <property type="entry name" value="Acyltransferase_3"/>
</dbReference>
<accession>A0ABU1F5K5</accession>
<dbReference type="PANTHER" id="PTHR23028">
    <property type="entry name" value="ACETYLTRANSFERASE"/>
    <property type="match status" value="1"/>
</dbReference>
<protein>
    <submittedName>
        <fullName evidence="4">Acyltransferase family protein</fullName>
        <ecNumber evidence="4">2.3.1.-</ecNumber>
    </submittedName>
</protein>
<dbReference type="EC" id="2.3.1.-" evidence="4"/>
<evidence type="ECO:0000259" key="2">
    <source>
        <dbReference type="Pfam" id="PF01757"/>
    </source>
</evidence>
<evidence type="ECO:0000259" key="3">
    <source>
        <dbReference type="Pfam" id="PF19040"/>
    </source>
</evidence>
<dbReference type="Pfam" id="PF01757">
    <property type="entry name" value="Acyl_transf_3"/>
    <property type="match status" value="1"/>
</dbReference>
<proteinExistence type="predicted"/>
<keyword evidence="1" id="KW-0812">Transmembrane</keyword>
<feature type="transmembrane region" description="Helical" evidence="1">
    <location>
        <begin position="352"/>
        <end position="372"/>
    </location>
</feature>
<feature type="transmembrane region" description="Helical" evidence="1">
    <location>
        <begin position="256"/>
        <end position="274"/>
    </location>
</feature>
<dbReference type="Pfam" id="PF19040">
    <property type="entry name" value="SGNH"/>
    <property type="match status" value="1"/>
</dbReference>
<feature type="domain" description="SGNH" evidence="3">
    <location>
        <begin position="400"/>
        <end position="665"/>
    </location>
</feature>
<dbReference type="InterPro" id="IPR002656">
    <property type="entry name" value="Acyl_transf_3_dom"/>
</dbReference>
<feature type="transmembrane region" description="Helical" evidence="1">
    <location>
        <begin position="146"/>
        <end position="168"/>
    </location>
</feature>
<dbReference type="InterPro" id="IPR043968">
    <property type="entry name" value="SGNH"/>
</dbReference>
<name>A0ABU1F5K5_9RHOB</name>
<sequence length="674" mass="71403">MVAGAAETQAAGGLAYRPEIDGLRAVAVLSVVLYHFGLPGLRGGFVGVDVFFVISGYLIGAILWTEAGRTGRISLVRFYLRRFRRLAPAYFAMAAASALVAWAVLLPQEFRDYAKTLIAATVYLSNVQFYRDAGYFDSGAEEKPLLHTWSLAVEEQFYLVLPLVLWLVWRAGRGAALLVALAAVSFAACIWVTGRDHPAAFYLFPFRAWELLAGVLLAVRPLRLPGGAAASWLGAALVLGGVVFIAPGAGFPGWQALVPVAGTVLLLANGAQANPVNRVLSSGPMVGVGRMSYSFYLWHWPVMVLSLAWRDAWAGPGEAAGWLALAFVLSWLSWRYVETPVRMGAWVTPRRLVTGVVVASGAVLAFGAAVFLTDGLPGRIGPEARPHVLASEDFIQDWSRCRTDAAGPLAGLEVCPIGPVGAPRFLAWGDSHLRAMKEGLDLAAQEAGVPGLLVWRAGCPPLAGLAKWESAATRAQDAACTAATAQLLAALPALPDLARVLLVGRWSYYAEGAGTGRDAHNAIALTPLEGPGDDQAAVYARAVADTIARLHGMGREVLVLRQVPEVPDYQSRRVARLLFHGHLAPGPALEALTTVGAAPLAARNARAEAPFAAAGAAGLVRWLDSHPSLCNGVACSVMAGDRSLYFDNNHLTNHGARALRGLFAPLFAGLGGRV</sequence>
<dbReference type="EMBL" id="JAVKPH010000005">
    <property type="protein sequence ID" value="MDR5652160.1"/>
    <property type="molecule type" value="Genomic_DNA"/>
</dbReference>
<feature type="transmembrane region" description="Helical" evidence="1">
    <location>
        <begin position="86"/>
        <end position="105"/>
    </location>
</feature>
<reference evidence="4 5" key="1">
    <citation type="submission" date="2023-09" db="EMBL/GenBank/DDBJ databases">
        <title>Xinfangfangia sedmenti sp. nov., isolated the sedment.</title>
        <authorList>
            <person name="Xu L."/>
        </authorList>
    </citation>
    <scope>NUCLEOTIDE SEQUENCE [LARGE SCALE GENOMIC DNA]</scope>
    <source>
        <strain evidence="4 5">LG-4</strain>
    </source>
</reference>
<keyword evidence="1" id="KW-0472">Membrane</keyword>
<keyword evidence="5" id="KW-1185">Reference proteome</keyword>
<dbReference type="PANTHER" id="PTHR23028:SF53">
    <property type="entry name" value="ACYL_TRANSF_3 DOMAIN-CONTAINING PROTEIN"/>
    <property type="match status" value="1"/>
</dbReference>